<keyword evidence="3" id="KW-1185">Reference proteome</keyword>
<dbReference type="Gene3D" id="3.80.10.10">
    <property type="entry name" value="Ribonuclease Inhibitor"/>
    <property type="match status" value="1"/>
</dbReference>
<organism evidence="1 3">
    <name type="scientific">Rotaria socialis</name>
    <dbReference type="NCBI Taxonomy" id="392032"/>
    <lineage>
        <taxon>Eukaryota</taxon>
        <taxon>Metazoa</taxon>
        <taxon>Spiralia</taxon>
        <taxon>Gnathifera</taxon>
        <taxon>Rotifera</taxon>
        <taxon>Eurotatoria</taxon>
        <taxon>Bdelloidea</taxon>
        <taxon>Philodinida</taxon>
        <taxon>Philodinidae</taxon>
        <taxon>Rotaria</taxon>
    </lineage>
</organism>
<reference evidence="1" key="1">
    <citation type="submission" date="2021-02" db="EMBL/GenBank/DDBJ databases">
        <authorList>
            <person name="Nowell W R."/>
        </authorList>
    </citation>
    <scope>NUCLEOTIDE SEQUENCE</scope>
</reference>
<evidence type="ECO:0000313" key="3">
    <source>
        <dbReference type="Proteomes" id="UP000663873"/>
    </source>
</evidence>
<dbReference type="AlphaFoldDB" id="A0A821RPH9"/>
<sequence>MLQSKCVGIQKVQYLAKALVLEKSLTLLNLDDNQLGDNSARCIAQAVTNSK</sequence>
<feature type="non-terminal residue" evidence="1">
    <location>
        <position position="1"/>
    </location>
</feature>
<gene>
    <name evidence="2" type="ORF">QYT958_LOCUS46655</name>
    <name evidence="1" type="ORF">UJA718_LOCUS43312</name>
</gene>
<name>A0A821RPH9_9BILA</name>
<dbReference type="EMBL" id="CAJOBR010083934">
    <property type="protein sequence ID" value="CAF5129260.1"/>
    <property type="molecule type" value="Genomic_DNA"/>
</dbReference>
<dbReference type="SUPFAM" id="SSF52047">
    <property type="entry name" value="RNI-like"/>
    <property type="match status" value="1"/>
</dbReference>
<accession>A0A821RPH9</accession>
<evidence type="ECO:0000313" key="2">
    <source>
        <dbReference type="EMBL" id="CAF5129260.1"/>
    </source>
</evidence>
<dbReference type="EMBL" id="CAJOBP010059755">
    <property type="protein sequence ID" value="CAF4847075.1"/>
    <property type="molecule type" value="Genomic_DNA"/>
</dbReference>
<evidence type="ECO:0000313" key="1">
    <source>
        <dbReference type="EMBL" id="CAF4847075.1"/>
    </source>
</evidence>
<dbReference type="Proteomes" id="UP000663848">
    <property type="component" value="Unassembled WGS sequence"/>
</dbReference>
<dbReference type="Proteomes" id="UP000663873">
    <property type="component" value="Unassembled WGS sequence"/>
</dbReference>
<dbReference type="InterPro" id="IPR032675">
    <property type="entry name" value="LRR_dom_sf"/>
</dbReference>
<proteinExistence type="predicted"/>
<protein>
    <submittedName>
        <fullName evidence="1">Uncharacterized protein</fullName>
    </submittedName>
</protein>
<comment type="caution">
    <text evidence="1">The sequence shown here is derived from an EMBL/GenBank/DDBJ whole genome shotgun (WGS) entry which is preliminary data.</text>
</comment>